<evidence type="ECO:0000313" key="1">
    <source>
        <dbReference type="EMBL" id="PNR34899.1"/>
    </source>
</evidence>
<dbReference type="EMBL" id="ABEU02000018">
    <property type="protein sequence ID" value="PNR34899.1"/>
    <property type="molecule type" value="Genomic_DNA"/>
</dbReference>
<keyword evidence="3" id="KW-1185">Reference proteome</keyword>
<dbReference type="InParanoid" id="A0A2K1J061"/>
<sequence>MVSIGLHGPGVFLNQNVKRDRAANAPYHPSGGLVDSVAAVLI</sequence>
<dbReference type="AlphaFoldDB" id="A0A2K1J061"/>
<reference evidence="1 3" key="1">
    <citation type="journal article" date="2008" name="Science">
        <title>The Physcomitrella genome reveals evolutionary insights into the conquest of land by plants.</title>
        <authorList>
            <person name="Rensing S."/>
            <person name="Lang D."/>
            <person name="Zimmer A."/>
            <person name="Terry A."/>
            <person name="Salamov A."/>
            <person name="Shapiro H."/>
            <person name="Nishiyama T."/>
            <person name="Perroud P.-F."/>
            <person name="Lindquist E."/>
            <person name="Kamisugi Y."/>
            <person name="Tanahashi T."/>
            <person name="Sakakibara K."/>
            <person name="Fujita T."/>
            <person name="Oishi K."/>
            <person name="Shin-I T."/>
            <person name="Kuroki Y."/>
            <person name="Toyoda A."/>
            <person name="Suzuki Y."/>
            <person name="Hashimoto A."/>
            <person name="Yamaguchi K."/>
            <person name="Sugano A."/>
            <person name="Kohara Y."/>
            <person name="Fujiyama A."/>
            <person name="Anterola A."/>
            <person name="Aoki S."/>
            <person name="Ashton N."/>
            <person name="Barbazuk W.B."/>
            <person name="Barker E."/>
            <person name="Bennetzen J."/>
            <person name="Bezanilla M."/>
            <person name="Blankenship R."/>
            <person name="Cho S.H."/>
            <person name="Dutcher S."/>
            <person name="Estelle M."/>
            <person name="Fawcett J.A."/>
            <person name="Gundlach H."/>
            <person name="Hanada K."/>
            <person name="Heyl A."/>
            <person name="Hicks K.A."/>
            <person name="Hugh J."/>
            <person name="Lohr M."/>
            <person name="Mayer K."/>
            <person name="Melkozernov A."/>
            <person name="Murata T."/>
            <person name="Nelson D."/>
            <person name="Pils B."/>
            <person name="Prigge M."/>
            <person name="Reiss B."/>
            <person name="Renner T."/>
            <person name="Rombauts S."/>
            <person name="Rushton P."/>
            <person name="Sanderfoot A."/>
            <person name="Schween G."/>
            <person name="Shiu S.-H."/>
            <person name="Stueber K."/>
            <person name="Theodoulou F.L."/>
            <person name="Tu H."/>
            <person name="Van de Peer Y."/>
            <person name="Verrier P.J."/>
            <person name="Waters E."/>
            <person name="Wood A."/>
            <person name="Yang L."/>
            <person name="Cove D."/>
            <person name="Cuming A."/>
            <person name="Hasebe M."/>
            <person name="Lucas S."/>
            <person name="Mishler D.B."/>
            <person name="Reski R."/>
            <person name="Grigoriev I."/>
            <person name="Quatrano R.S."/>
            <person name="Boore J.L."/>
        </authorList>
    </citation>
    <scope>NUCLEOTIDE SEQUENCE [LARGE SCALE GENOMIC DNA]</scope>
    <source>
        <strain evidence="2 3">cv. Gransden 2004</strain>
    </source>
</reference>
<evidence type="ECO:0000313" key="2">
    <source>
        <dbReference type="EnsemblPlants" id="Pp3c18_6390V3.1"/>
    </source>
</evidence>
<reference evidence="2" key="3">
    <citation type="submission" date="2020-12" db="UniProtKB">
        <authorList>
            <consortium name="EnsemblPlants"/>
        </authorList>
    </citation>
    <scope>IDENTIFICATION</scope>
</reference>
<name>A0A2K1J061_PHYPA</name>
<protein>
    <submittedName>
        <fullName evidence="1 2">Uncharacterized protein</fullName>
    </submittedName>
</protein>
<reference evidence="1 3" key="2">
    <citation type="journal article" date="2018" name="Plant J.">
        <title>The Physcomitrella patens chromosome-scale assembly reveals moss genome structure and evolution.</title>
        <authorList>
            <person name="Lang D."/>
            <person name="Ullrich K.K."/>
            <person name="Murat F."/>
            <person name="Fuchs J."/>
            <person name="Jenkins J."/>
            <person name="Haas F.B."/>
            <person name="Piednoel M."/>
            <person name="Gundlach H."/>
            <person name="Van Bel M."/>
            <person name="Meyberg R."/>
            <person name="Vives C."/>
            <person name="Morata J."/>
            <person name="Symeonidi A."/>
            <person name="Hiss M."/>
            <person name="Muchero W."/>
            <person name="Kamisugi Y."/>
            <person name="Saleh O."/>
            <person name="Blanc G."/>
            <person name="Decker E.L."/>
            <person name="van Gessel N."/>
            <person name="Grimwood J."/>
            <person name="Hayes R.D."/>
            <person name="Graham S.W."/>
            <person name="Gunter L.E."/>
            <person name="McDaniel S.F."/>
            <person name="Hoernstein S.N.W."/>
            <person name="Larsson A."/>
            <person name="Li F.W."/>
            <person name="Perroud P.F."/>
            <person name="Phillips J."/>
            <person name="Ranjan P."/>
            <person name="Rokshar D.S."/>
            <person name="Rothfels C.J."/>
            <person name="Schneider L."/>
            <person name="Shu S."/>
            <person name="Stevenson D.W."/>
            <person name="Thummler F."/>
            <person name="Tillich M."/>
            <person name="Villarreal Aguilar J.C."/>
            <person name="Widiez T."/>
            <person name="Wong G.K."/>
            <person name="Wymore A."/>
            <person name="Zhang Y."/>
            <person name="Zimmer A.D."/>
            <person name="Quatrano R.S."/>
            <person name="Mayer K.F.X."/>
            <person name="Goodstein D."/>
            <person name="Casacuberta J.M."/>
            <person name="Vandepoele K."/>
            <person name="Reski R."/>
            <person name="Cuming A.C."/>
            <person name="Tuskan G.A."/>
            <person name="Maumus F."/>
            <person name="Salse J."/>
            <person name="Schmutz J."/>
            <person name="Rensing S.A."/>
        </authorList>
    </citation>
    <scope>NUCLEOTIDE SEQUENCE [LARGE SCALE GENOMIC DNA]</scope>
    <source>
        <strain evidence="2 3">cv. Gransden 2004</strain>
    </source>
</reference>
<evidence type="ECO:0000313" key="3">
    <source>
        <dbReference type="Proteomes" id="UP000006727"/>
    </source>
</evidence>
<proteinExistence type="predicted"/>
<organism evidence="1">
    <name type="scientific">Physcomitrium patens</name>
    <name type="common">Spreading-leaved earth moss</name>
    <name type="synonym">Physcomitrella patens</name>
    <dbReference type="NCBI Taxonomy" id="3218"/>
    <lineage>
        <taxon>Eukaryota</taxon>
        <taxon>Viridiplantae</taxon>
        <taxon>Streptophyta</taxon>
        <taxon>Embryophyta</taxon>
        <taxon>Bryophyta</taxon>
        <taxon>Bryophytina</taxon>
        <taxon>Bryopsida</taxon>
        <taxon>Funariidae</taxon>
        <taxon>Funariales</taxon>
        <taxon>Funariaceae</taxon>
        <taxon>Physcomitrium</taxon>
    </lineage>
</organism>
<dbReference type="EnsemblPlants" id="Pp3c18_6390V3.1">
    <property type="protein sequence ID" value="Pp3c18_6390V3.1"/>
    <property type="gene ID" value="Pp3c18_6390"/>
</dbReference>
<accession>A0A2K1J061</accession>
<gene>
    <name evidence="1" type="ORF">PHYPA_022797</name>
</gene>
<dbReference type="Gramene" id="Pp3c18_6390V3.1">
    <property type="protein sequence ID" value="Pp3c18_6390V3.1"/>
    <property type="gene ID" value="Pp3c18_6390"/>
</dbReference>
<dbReference type="Proteomes" id="UP000006727">
    <property type="component" value="Chromosome 18"/>
</dbReference>